<dbReference type="Proteomes" id="UP000594454">
    <property type="component" value="Chromosome 5"/>
</dbReference>
<name>A0A7R8V1Q9_HERIL</name>
<dbReference type="AlphaFoldDB" id="A0A7R8V1Q9"/>
<reference evidence="1 2" key="1">
    <citation type="submission" date="2020-11" db="EMBL/GenBank/DDBJ databases">
        <authorList>
            <person name="Wallbank WR R."/>
            <person name="Pardo Diaz C."/>
            <person name="Kozak K."/>
            <person name="Martin S."/>
            <person name="Jiggins C."/>
            <person name="Moest M."/>
            <person name="Warren A I."/>
            <person name="Generalovic N T."/>
            <person name="Byers J.R.P. K."/>
            <person name="Montejo-Kovacevich G."/>
            <person name="Yen C E."/>
        </authorList>
    </citation>
    <scope>NUCLEOTIDE SEQUENCE [LARGE SCALE GENOMIC DNA]</scope>
</reference>
<proteinExistence type="predicted"/>
<dbReference type="InParanoid" id="A0A7R8V1Q9"/>
<accession>A0A7R8V1Q9</accession>
<evidence type="ECO:0000313" key="2">
    <source>
        <dbReference type="Proteomes" id="UP000594454"/>
    </source>
</evidence>
<organism evidence="1 2">
    <name type="scientific">Hermetia illucens</name>
    <name type="common">Black soldier fly</name>
    <dbReference type="NCBI Taxonomy" id="343691"/>
    <lineage>
        <taxon>Eukaryota</taxon>
        <taxon>Metazoa</taxon>
        <taxon>Ecdysozoa</taxon>
        <taxon>Arthropoda</taxon>
        <taxon>Hexapoda</taxon>
        <taxon>Insecta</taxon>
        <taxon>Pterygota</taxon>
        <taxon>Neoptera</taxon>
        <taxon>Endopterygota</taxon>
        <taxon>Diptera</taxon>
        <taxon>Brachycera</taxon>
        <taxon>Stratiomyomorpha</taxon>
        <taxon>Stratiomyidae</taxon>
        <taxon>Hermetiinae</taxon>
        <taxon>Hermetia</taxon>
    </lineage>
</organism>
<dbReference type="EMBL" id="LR899013">
    <property type="protein sequence ID" value="CAD7090615.1"/>
    <property type="molecule type" value="Genomic_DNA"/>
</dbReference>
<gene>
    <name evidence="1" type="ORF">HERILL_LOCUS13083</name>
</gene>
<protein>
    <submittedName>
        <fullName evidence="1">Uncharacterized protein</fullName>
    </submittedName>
</protein>
<sequence length="89" mass="10039">MTLKETMTAKLGTYLREGKLEGISPSYNEYLAPLWSSVSCNSSNGMQKKRTMSWKMQNLQLCNYTNANSIAGNDDIVPNLVTVYIRNQI</sequence>
<evidence type="ECO:0000313" key="1">
    <source>
        <dbReference type="EMBL" id="CAD7090615.1"/>
    </source>
</evidence>
<keyword evidence="2" id="KW-1185">Reference proteome</keyword>